<proteinExistence type="predicted"/>
<name>A0A1B8HU98_9GAMM</name>
<evidence type="ECO:0000313" key="1">
    <source>
        <dbReference type="EMBL" id="OBU13345.1"/>
    </source>
</evidence>
<dbReference type="EMBL" id="LZEY01000001">
    <property type="protein sequence ID" value="OBU13345.1"/>
    <property type="molecule type" value="Genomic_DNA"/>
</dbReference>
<dbReference type="Proteomes" id="UP000092377">
    <property type="component" value="Unassembled WGS sequence"/>
</dbReference>
<organism evidence="1 2">
    <name type="scientific">Morganella psychrotolerans</name>
    <dbReference type="NCBI Taxonomy" id="368603"/>
    <lineage>
        <taxon>Bacteria</taxon>
        <taxon>Pseudomonadati</taxon>
        <taxon>Pseudomonadota</taxon>
        <taxon>Gammaproteobacteria</taxon>
        <taxon>Enterobacterales</taxon>
        <taxon>Morganellaceae</taxon>
        <taxon>Morganella</taxon>
    </lineage>
</organism>
<dbReference type="OrthoDB" id="6444938at2"/>
<comment type="caution">
    <text evidence="1">The sequence shown here is derived from an EMBL/GenBank/DDBJ whole genome shotgun (WGS) entry which is preliminary data.</text>
</comment>
<dbReference type="RefSeq" id="WP_067398241.1">
    <property type="nucleotide sequence ID" value="NZ_LZEY01000001.1"/>
</dbReference>
<accession>A0A1B8HU98</accession>
<dbReference type="AlphaFoldDB" id="A0A1B8HU98"/>
<sequence length="112" mass="13028">MGNNSLLYNRRKSFVNAFFDHLKKKGKSASFKRSVDGVKYQIDLDNEIFTRALITLYENKACKDAGYTEQQIINSYADYYNKNGNITPDGEMFISFITELIAEQIHRKENKK</sequence>
<reference evidence="2" key="1">
    <citation type="submission" date="2016-06" db="EMBL/GenBank/DDBJ databases">
        <authorList>
            <person name="Butler K."/>
        </authorList>
    </citation>
    <scope>NUCLEOTIDE SEQUENCE [LARGE SCALE GENOMIC DNA]</scope>
    <source>
        <strain evidence="2">GCSL-Mp20</strain>
    </source>
</reference>
<keyword evidence="2" id="KW-1185">Reference proteome</keyword>
<evidence type="ECO:0000313" key="2">
    <source>
        <dbReference type="Proteomes" id="UP000092377"/>
    </source>
</evidence>
<protein>
    <submittedName>
        <fullName evidence="1">Uncharacterized protein</fullName>
    </submittedName>
</protein>
<gene>
    <name evidence="1" type="ORF">AYY18_00935</name>
</gene>